<evidence type="ECO:0000313" key="1">
    <source>
        <dbReference type="EMBL" id="BCQ32817.1"/>
    </source>
</evidence>
<organism evidence="1 2">
    <name type="scientific">Erwinia rhapontici</name>
    <name type="common">Pectobacterium rhapontici</name>
    <dbReference type="NCBI Taxonomy" id="55212"/>
    <lineage>
        <taxon>Bacteria</taxon>
        <taxon>Pseudomonadati</taxon>
        <taxon>Pseudomonadota</taxon>
        <taxon>Gammaproteobacteria</taxon>
        <taxon>Enterobacterales</taxon>
        <taxon>Erwiniaceae</taxon>
        <taxon>Erwinia</taxon>
    </lineage>
</organism>
<proteinExistence type="predicted"/>
<sequence length="87" mass="8030">MQNAARVSDAVCHGGVIVSGSGDTTINSSNAAITGGSVATCAIHGAAPVASGSGSVFINSCNAARLGDVCGCGAAVASGSGDVYIGG</sequence>
<protein>
    <submittedName>
        <fullName evidence="1">Type IV secretion protein Rhs</fullName>
    </submittedName>
</protein>
<name>A0ABM7MUL1_ERWRD</name>
<evidence type="ECO:0000313" key="2">
    <source>
        <dbReference type="Proteomes" id="UP000677515"/>
    </source>
</evidence>
<keyword evidence="2" id="KW-1185">Reference proteome</keyword>
<dbReference type="RefSeq" id="WP_133844521.1">
    <property type="nucleotide sequence ID" value="NZ_AP024329.1"/>
</dbReference>
<dbReference type="Proteomes" id="UP000677515">
    <property type="component" value="Chromosome"/>
</dbReference>
<dbReference type="Pfam" id="PF05488">
    <property type="entry name" value="PAAR_motif"/>
    <property type="match status" value="1"/>
</dbReference>
<dbReference type="EMBL" id="AP024329">
    <property type="protein sequence ID" value="BCQ32817.1"/>
    <property type="molecule type" value="Genomic_DNA"/>
</dbReference>
<gene>
    <name evidence="1" type="ORF">ERHA53_01600</name>
</gene>
<reference evidence="1 2" key="1">
    <citation type="submission" date="2021-01" db="EMBL/GenBank/DDBJ databases">
        <title>Complete genome sequence of Erwinia rhapontici MAFF 311153.</title>
        <authorList>
            <person name="Morohoshi T."/>
            <person name="Someya N."/>
        </authorList>
    </citation>
    <scope>NUCLEOTIDE SEQUENCE [LARGE SCALE GENOMIC DNA]</scope>
    <source>
        <strain evidence="1 2">MAFF 311153</strain>
    </source>
</reference>
<dbReference type="InterPro" id="IPR008727">
    <property type="entry name" value="PAAR_motif"/>
</dbReference>
<accession>A0ABM7MUL1</accession>
<dbReference type="Gene3D" id="2.60.200.60">
    <property type="match status" value="1"/>
</dbReference>